<evidence type="ECO:0000313" key="2">
    <source>
        <dbReference type="Proteomes" id="UP000319255"/>
    </source>
</evidence>
<evidence type="ECO:0008006" key="3">
    <source>
        <dbReference type="Google" id="ProtNLM"/>
    </source>
</evidence>
<reference evidence="1 2" key="1">
    <citation type="submission" date="2019-06" db="EMBL/GenBank/DDBJ databases">
        <title>A novel bacterium of genus Amaricoccus, isolated from marine sediment.</title>
        <authorList>
            <person name="Huang H."/>
            <person name="Mo K."/>
            <person name="Hu Y."/>
        </authorList>
    </citation>
    <scope>NUCLEOTIDE SEQUENCE [LARGE SCALE GENOMIC DNA]</scope>
    <source>
        <strain evidence="1 2">HB172011</strain>
    </source>
</reference>
<dbReference type="EMBL" id="VFRP01000017">
    <property type="protein sequence ID" value="TPE49108.1"/>
    <property type="molecule type" value="Genomic_DNA"/>
</dbReference>
<dbReference type="AlphaFoldDB" id="A0A501WIB1"/>
<keyword evidence="2" id="KW-1185">Reference proteome</keyword>
<dbReference type="OrthoDB" id="8481218at2"/>
<gene>
    <name evidence="1" type="ORF">FJM51_15655</name>
</gene>
<sequence length="308" mass="33715">MLKYDRRGGPEWQSWHFFDELVDVCQAPPALRSRTDFIGMTAEGEILLFEEGTRQQIPGAGLGEARMQALVDLDTQVLALGYGGQVYSSDERGGWSPLATTFPVPLLDGDSVRFITATQQRTPNRFVLGGEIVTALADSADIDAANETDDVDRMVDLMLADTRPDYGCLWSFTGDAWEMIDLPTDSAIDDVVTADGRTIYLRFREGFVWSTRTLTNVTEVAVSGSDAGYAALGVYQGQVLLADETSLFVLSEQDTTPFLPSPPRTAGYTEVLSGPGEELYLIRSLSVLRFADGNWTELTIPPEMATLS</sequence>
<organism evidence="1 2">
    <name type="scientific">Amaricoccus solimangrovi</name>
    <dbReference type="NCBI Taxonomy" id="2589815"/>
    <lineage>
        <taxon>Bacteria</taxon>
        <taxon>Pseudomonadati</taxon>
        <taxon>Pseudomonadota</taxon>
        <taxon>Alphaproteobacteria</taxon>
        <taxon>Rhodobacterales</taxon>
        <taxon>Paracoccaceae</taxon>
        <taxon>Amaricoccus</taxon>
    </lineage>
</organism>
<proteinExistence type="predicted"/>
<dbReference type="RefSeq" id="WP_140455081.1">
    <property type="nucleotide sequence ID" value="NZ_VFRP01000017.1"/>
</dbReference>
<dbReference type="Proteomes" id="UP000319255">
    <property type="component" value="Unassembled WGS sequence"/>
</dbReference>
<protein>
    <recommendedName>
        <fullName evidence="3">Exo-alpha-sialidase</fullName>
    </recommendedName>
</protein>
<name>A0A501WIB1_9RHOB</name>
<evidence type="ECO:0000313" key="1">
    <source>
        <dbReference type="EMBL" id="TPE49108.1"/>
    </source>
</evidence>
<accession>A0A501WIB1</accession>
<comment type="caution">
    <text evidence="1">The sequence shown here is derived from an EMBL/GenBank/DDBJ whole genome shotgun (WGS) entry which is preliminary data.</text>
</comment>